<keyword evidence="5" id="KW-0963">Cytoplasm</keyword>
<evidence type="ECO:0000313" key="7">
    <source>
        <dbReference type="EMBL" id="SPT54126.1"/>
    </source>
</evidence>
<dbReference type="GO" id="GO:0003864">
    <property type="term" value="F:3-methyl-2-oxobutanoate hydroxymethyltransferase activity"/>
    <property type="evidence" value="ECO:0007669"/>
    <property type="project" value="UniProtKB-EC"/>
</dbReference>
<feature type="binding site" evidence="5">
    <location>
        <position position="128"/>
    </location>
    <ligand>
        <name>3-methyl-2-oxobutanoate</name>
        <dbReference type="ChEBI" id="CHEBI:11851"/>
    </ligand>
</feature>
<accession>A0ABY1VR32</accession>
<feature type="binding site" evidence="5">
    <location>
        <position position="157"/>
    </location>
    <ligand>
        <name>3-methyl-2-oxobutanoate</name>
        <dbReference type="ChEBI" id="CHEBI:11851"/>
    </ligand>
</feature>
<dbReference type="PIRSF" id="PIRSF000388">
    <property type="entry name" value="Pantoate_hydroxy_MeTrfase"/>
    <property type="match status" value="1"/>
</dbReference>
<feature type="compositionally biased region" description="Polar residues" evidence="6">
    <location>
        <begin position="7"/>
        <end position="21"/>
    </location>
</feature>
<feature type="region of interest" description="Disordered" evidence="6">
    <location>
        <begin position="1"/>
        <end position="47"/>
    </location>
</feature>
<keyword evidence="8" id="KW-1185">Reference proteome</keyword>
<dbReference type="Gene3D" id="3.20.20.60">
    <property type="entry name" value="Phosphoenolpyruvate-binding domains"/>
    <property type="match status" value="1"/>
</dbReference>
<comment type="cofactor">
    <cofactor evidence="5">
        <name>Mg(2+)</name>
        <dbReference type="ChEBI" id="CHEBI:18420"/>
    </cofactor>
    <text evidence="5">Binds 1 Mg(2+) ion per subunit.</text>
</comment>
<evidence type="ECO:0000256" key="1">
    <source>
        <dbReference type="ARBA" id="ARBA00008676"/>
    </source>
</evidence>
<evidence type="ECO:0000256" key="3">
    <source>
        <dbReference type="ARBA" id="ARBA00022655"/>
    </source>
</evidence>
<keyword evidence="5" id="KW-0460">Magnesium</keyword>
<keyword evidence="5" id="KW-0479">Metal-binding</keyword>
<feature type="active site" description="Proton acceptor" evidence="5">
    <location>
        <position position="226"/>
    </location>
</feature>
<dbReference type="CDD" id="cd06557">
    <property type="entry name" value="KPHMT-like"/>
    <property type="match status" value="1"/>
</dbReference>
<sequence length="309" mass="31829">MSEPKSKTSVPGTGDNPSTMSPYAPGAASPVSGGTQPDAAAKAPRKPFRVQHIAQAKARGDKLVMLTAYDAITARILDEAGCDMLLVGDSLGNVMLGLDSTLPVELDEMVVATRSVSRATKHAMVVADLPFGSYEAGPKQALASATRLMKAGANAVKLEGGKPRVKTVQALGNAGIPVIGHLGFTPQSVNMLGGFRVQGRGDEAGDRLAADAQALAAAGAPAIVLEMVPEPLAARVTQECPAATIGIGAGARCDGQVLVWTDMAGMTDWKPRFAKHFGQVGAALAQAAESYAAAVRQGSFPDAEHWFES</sequence>
<dbReference type="InterPro" id="IPR040442">
    <property type="entry name" value="Pyrv_kinase-like_dom_sf"/>
</dbReference>
<dbReference type="SUPFAM" id="SSF51621">
    <property type="entry name" value="Phosphoenolpyruvate/pyruvate domain"/>
    <property type="match status" value="1"/>
</dbReference>
<dbReference type="EMBL" id="UAPQ01000009">
    <property type="protein sequence ID" value="SPT54126.1"/>
    <property type="molecule type" value="Genomic_DNA"/>
</dbReference>
<evidence type="ECO:0000256" key="6">
    <source>
        <dbReference type="SAM" id="MobiDB-lite"/>
    </source>
</evidence>
<keyword evidence="4 5" id="KW-0808">Transferase</keyword>
<comment type="catalytic activity">
    <reaction evidence="5">
        <text>(6R)-5,10-methylene-5,6,7,8-tetrahydrofolate + 3-methyl-2-oxobutanoate + H2O = 2-dehydropantoate + (6S)-5,6,7,8-tetrahydrofolate</text>
        <dbReference type="Rhea" id="RHEA:11824"/>
        <dbReference type="ChEBI" id="CHEBI:11561"/>
        <dbReference type="ChEBI" id="CHEBI:11851"/>
        <dbReference type="ChEBI" id="CHEBI:15377"/>
        <dbReference type="ChEBI" id="CHEBI:15636"/>
        <dbReference type="ChEBI" id="CHEBI:57453"/>
        <dbReference type="EC" id="2.1.2.11"/>
    </reaction>
</comment>
<dbReference type="NCBIfam" id="NF001452">
    <property type="entry name" value="PRK00311.1"/>
    <property type="match status" value="1"/>
</dbReference>
<dbReference type="HAMAP" id="MF_00156">
    <property type="entry name" value="PanB"/>
    <property type="match status" value="1"/>
</dbReference>
<comment type="function">
    <text evidence="5">Catalyzes the reversible reaction in which hydroxymethyl group from 5,10-methylenetetrahydrofolate is transferred onto alpha-ketoisovalerate to form ketopantoate.</text>
</comment>
<feature type="binding site" evidence="5">
    <location>
        <position position="89"/>
    </location>
    <ligand>
        <name>Mg(2+)</name>
        <dbReference type="ChEBI" id="CHEBI:18420"/>
    </ligand>
</feature>
<dbReference type="InterPro" id="IPR003700">
    <property type="entry name" value="Pantoate_hydroxy_MeTrfase"/>
</dbReference>
<dbReference type="Proteomes" id="UP000250006">
    <property type="component" value="Unassembled WGS sequence"/>
</dbReference>
<protein>
    <recommendedName>
        <fullName evidence="5">3-methyl-2-oxobutanoate hydroxymethyltransferase</fullName>
        <ecNumber evidence="5">2.1.2.11</ecNumber>
    </recommendedName>
    <alternativeName>
        <fullName evidence="5">Ketopantoate hydroxymethyltransferase</fullName>
        <shortName evidence="5">KPHMT</shortName>
    </alternativeName>
</protein>
<reference evidence="7 8" key="1">
    <citation type="submission" date="2018-06" db="EMBL/GenBank/DDBJ databases">
        <authorList>
            <consortium name="Pathogen Informatics"/>
            <person name="Doyle S."/>
        </authorList>
    </citation>
    <scope>NUCLEOTIDE SEQUENCE [LARGE SCALE GENOMIC DNA]</scope>
    <source>
        <strain evidence="7 8">NCTC11535</strain>
    </source>
</reference>
<dbReference type="NCBIfam" id="TIGR00222">
    <property type="entry name" value="panB"/>
    <property type="match status" value="1"/>
</dbReference>
<comment type="subcellular location">
    <subcellularLocation>
        <location evidence="5">Cytoplasm</location>
    </subcellularLocation>
</comment>
<keyword evidence="3 5" id="KW-0566">Pantothenate biosynthesis</keyword>
<feature type="binding site" evidence="5">
    <location>
        <begin position="89"/>
        <end position="90"/>
    </location>
    <ligand>
        <name>3-methyl-2-oxobutanoate</name>
        <dbReference type="ChEBI" id="CHEBI:11851"/>
    </ligand>
</feature>
<organism evidence="7 8">
    <name type="scientific">Actinomyces bovis</name>
    <dbReference type="NCBI Taxonomy" id="1658"/>
    <lineage>
        <taxon>Bacteria</taxon>
        <taxon>Bacillati</taxon>
        <taxon>Actinomycetota</taxon>
        <taxon>Actinomycetes</taxon>
        <taxon>Actinomycetales</taxon>
        <taxon>Actinomycetaceae</taxon>
        <taxon>Actinomyces</taxon>
    </lineage>
</organism>
<comment type="similarity">
    <text evidence="1 5">Belongs to the PanB family.</text>
</comment>
<feature type="binding site" evidence="5">
    <location>
        <position position="159"/>
    </location>
    <ligand>
        <name>Mg(2+)</name>
        <dbReference type="ChEBI" id="CHEBI:18420"/>
    </ligand>
</feature>
<comment type="caution">
    <text evidence="7">The sequence shown here is derived from an EMBL/GenBank/DDBJ whole genome shotgun (WGS) entry which is preliminary data.</text>
</comment>
<gene>
    <name evidence="5 7" type="primary">panB</name>
    <name evidence="7" type="ORF">NCTC11535_01825</name>
</gene>
<comment type="subunit">
    <text evidence="2 5">Homodecamer; pentamer of dimers.</text>
</comment>
<dbReference type="InterPro" id="IPR015813">
    <property type="entry name" value="Pyrv/PenolPyrv_kinase-like_dom"/>
</dbReference>
<evidence type="ECO:0000256" key="4">
    <source>
        <dbReference type="ARBA" id="ARBA00022679"/>
    </source>
</evidence>
<feature type="binding site" evidence="5">
    <location>
        <position position="128"/>
    </location>
    <ligand>
        <name>Mg(2+)</name>
        <dbReference type="ChEBI" id="CHEBI:18420"/>
    </ligand>
</feature>
<evidence type="ECO:0000256" key="2">
    <source>
        <dbReference type="ARBA" id="ARBA00011424"/>
    </source>
</evidence>
<name>A0ABY1VR32_9ACTO</name>
<dbReference type="PANTHER" id="PTHR20881:SF0">
    <property type="entry name" value="3-METHYL-2-OXOBUTANOATE HYDROXYMETHYLTRANSFERASE"/>
    <property type="match status" value="1"/>
</dbReference>
<dbReference type="EC" id="2.1.2.11" evidence="5"/>
<evidence type="ECO:0000256" key="5">
    <source>
        <dbReference type="HAMAP-Rule" id="MF_00156"/>
    </source>
</evidence>
<dbReference type="PANTHER" id="PTHR20881">
    <property type="entry name" value="3-METHYL-2-OXOBUTANOATE HYDROXYMETHYLTRANSFERASE"/>
    <property type="match status" value="1"/>
</dbReference>
<proteinExistence type="inferred from homology"/>
<evidence type="ECO:0000313" key="8">
    <source>
        <dbReference type="Proteomes" id="UP000250006"/>
    </source>
</evidence>
<comment type="pathway">
    <text evidence="5">Cofactor biosynthesis; (R)-pantothenate biosynthesis; (R)-pantoate from 3-methyl-2-oxobutanoate: step 1/2.</text>
</comment>
<dbReference type="Pfam" id="PF02548">
    <property type="entry name" value="Pantoate_transf"/>
    <property type="match status" value="1"/>
</dbReference>